<dbReference type="GO" id="GO:0015087">
    <property type="term" value="F:cobalt ion transmembrane transporter activity"/>
    <property type="evidence" value="ECO:0007669"/>
    <property type="project" value="UniProtKB-UniRule"/>
</dbReference>
<keyword evidence="6 8" id="KW-1133">Transmembrane helix</keyword>
<dbReference type="InterPro" id="IPR002523">
    <property type="entry name" value="MgTranspt_CorA/ZnTranspt_ZntB"/>
</dbReference>
<comment type="similarity">
    <text evidence="2 8">Belongs to the CorA metal ion transporter (MIT) (TC 1.A.35) family.</text>
</comment>
<dbReference type="PANTHER" id="PTHR46494">
    <property type="entry name" value="CORA FAMILY METAL ION TRANSPORTER (EUROFUNG)"/>
    <property type="match status" value="1"/>
</dbReference>
<dbReference type="Gene3D" id="3.30.460.20">
    <property type="entry name" value="CorA soluble domain-like"/>
    <property type="match status" value="1"/>
</dbReference>
<dbReference type="PANTHER" id="PTHR46494:SF1">
    <property type="entry name" value="CORA FAMILY METAL ION TRANSPORTER (EUROFUNG)"/>
    <property type="match status" value="1"/>
</dbReference>
<dbReference type="FunFam" id="1.20.58.340:FF:000012">
    <property type="entry name" value="Magnesium transport protein CorA"/>
    <property type="match status" value="1"/>
</dbReference>
<keyword evidence="3 8" id="KW-0813">Transport</keyword>
<dbReference type="Pfam" id="PF01544">
    <property type="entry name" value="CorA"/>
    <property type="match status" value="1"/>
</dbReference>
<proteinExistence type="inferred from homology"/>
<dbReference type="GO" id="GO:0015095">
    <property type="term" value="F:magnesium ion transmembrane transporter activity"/>
    <property type="evidence" value="ECO:0007669"/>
    <property type="project" value="UniProtKB-UniRule"/>
</dbReference>
<reference evidence="10 11" key="1">
    <citation type="submission" date="2017-01" db="EMBL/GenBank/DDBJ databases">
        <title>Novel large sulfur bacteria in the metagenomes of groundwater-fed chemosynthetic microbial mats in the Lake Huron basin.</title>
        <authorList>
            <person name="Sharrar A.M."/>
            <person name="Flood B.E."/>
            <person name="Bailey J.V."/>
            <person name="Jones D.S."/>
            <person name="Biddanda B."/>
            <person name="Ruberg S.A."/>
            <person name="Marcus D.N."/>
            <person name="Dick G.J."/>
        </authorList>
    </citation>
    <scope>NUCLEOTIDE SEQUENCE [LARGE SCALE GENOMIC DNA]</scope>
    <source>
        <strain evidence="10">A8</strain>
    </source>
</reference>
<keyword evidence="5 8" id="KW-0812">Transmembrane</keyword>
<dbReference type="SUPFAM" id="SSF144083">
    <property type="entry name" value="Magnesium transport protein CorA, transmembrane region"/>
    <property type="match status" value="1"/>
</dbReference>
<dbReference type="InterPro" id="IPR045863">
    <property type="entry name" value="CorA_TM1_TM2"/>
</dbReference>
<dbReference type="Proteomes" id="UP000192491">
    <property type="component" value="Unassembled WGS sequence"/>
</dbReference>
<evidence type="ECO:0000256" key="7">
    <source>
        <dbReference type="ARBA" id="ARBA00023136"/>
    </source>
</evidence>
<organism evidence="10 11">
    <name type="scientific">Thiothrix lacustris</name>
    <dbReference type="NCBI Taxonomy" id="525917"/>
    <lineage>
        <taxon>Bacteria</taxon>
        <taxon>Pseudomonadati</taxon>
        <taxon>Pseudomonadota</taxon>
        <taxon>Gammaproteobacteria</taxon>
        <taxon>Thiotrichales</taxon>
        <taxon>Thiotrichaceae</taxon>
        <taxon>Thiothrix</taxon>
    </lineage>
</organism>
<name>A0A1Y1QL28_9GAMM</name>
<dbReference type="GO" id="GO:0000287">
    <property type="term" value="F:magnesium ion binding"/>
    <property type="evidence" value="ECO:0007669"/>
    <property type="project" value="TreeGrafter"/>
</dbReference>
<sequence length="349" mass="39997">METFGKRYHPPGTPPGTLTRHGAGGLTQIRLFEYRDEHFTETVSPTSQHCLAATKNDWLDWLDVTGVHDPTVVNQLGEVFGLHPLALEDVLNSGQRPKIDVHEQYTFLVLNLPHWVDDEIALEQVSLFISNDHLLSFCSGNGSAFEPVRERLRKGFGRIRSQGVAYLLYALLDVVIDSAFPLLEDLGEHIEALEEQVLESPDKAMLHALHQLKRDLLLLRRALWPQREVVSRLLQHDVQWRDAAMRPYFSDCYDHAVQVIDLIETYREMLSGLLDIYLSSVSNRMNDIMRVLTIVGTIFIPLTFVVGVYGMNFENMPELKWQNGYFGVWGVMIVLAILMLAAFKWRKWL</sequence>
<keyword evidence="8" id="KW-0406">Ion transport</keyword>
<evidence type="ECO:0000256" key="9">
    <source>
        <dbReference type="SAM" id="MobiDB-lite"/>
    </source>
</evidence>
<dbReference type="EMBL" id="MTEJ01000179">
    <property type="protein sequence ID" value="OQX08306.1"/>
    <property type="molecule type" value="Genomic_DNA"/>
</dbReference>
<evidence type="ECO:0000313" key="10">
    <source>
        <dbReference type="EMBL" id="OQX08306.1"/>
    </source>
</evidence>
<comment type="subcellular location">
    <subcellularLocation>
        <location evidence="1">Cell membrane</location>
        <topology evidence="1">Multi-pass membrane protein</topology>
    </subcellularLocation>
    <subcellularLocation>
        <location evidence="8">Membrane</location>
        <topology evidence="8">Multi-pass membrane protein</topology>
    </subcellularLocation>
</comment>
<feature type="transmembrane region" description="Helical" evidence="8">
    <location>
        <begin position="291"/>
        <end position="312"/>
    </location>
</feature>
<keyword evidence="4 8" id="KW-1003">Cell membrane</keyword>
<dbReference type="GO" id="GO:0050897">
    <property type="term" value="F:cobalt ion binding"/>
    <property type="evidence" value="ECO:0007669"/>
    <property type="project" value="TreeGrafter"/>
</dbReference>
<evidence type="ECO:0000256" key="1">
    <source>
        <dbReference type="ARBA" id="ARBA00004651"/>
    </source>
</evidence>
<evidence type="ECO:0000256" key="5">
    <source>
        <dbReference type="ARBA" id="ARBA00022692"/>
    </source>
</evidence>
<comment type="caution">
    <text evidence="10">The sequence shown here is derived from an EMBL/GenBank/DDBJ whole genome shotgun (WGS) entry which is preliminary data.</text>
</comment>
<feature type="transmembrane region" description="Helical" evidence="8">
    <location>
        <begin position="324"/>
        <end position="343"/>
    </location>
</feature>
<gene>
    <name evidence="8" type="primary">corA</name>
    <name evidence="10" type="ORF">BWK73_25810</name>
</gene>
<evidence type="ECO:0000256" key="8">
    <source>
        <dbReference type="RuleBase" id="RU362010"/>
    </source>
</evidence>
<feature type="region of interest" description="Disordered" evidence="9">
    <location>
        <begin position="1"/>
        <end position="20"/>
    </location>
</feature>
<comment type="function">
    <text evidence="8">Mediates influx of magnesium ions.</text>
</comment>
<keyword evidence="7 8" id="KW-0472">Membrane</keyword>
<dbReference type="AlphaFoldDB" id="A0A1Y1QL28"/>
<protein>
    <recommendedName>
        <fullName evidence="8">Magnesium transport protein CorA</fullName>
    </recommendedName>
</protein>
<evidence type="ECO:0000256" key="4">
    <source>
        <dbReference type="ARBA" id="ARBA00022475"/>
    </source>
</evidence>
<evidence type="ECO:0000256" key="3">
    <source>
        <dbReference type="ARBA" id="ARBA00022448"/>
    </source>
</evidence>
<dbReference type="InterPro" id="IPR045861">
    <property type="entry name" value="CorA_cytoplasmic_dom"/>
</dbReference>
<keyword evidence="8" id="KW-0460">Magnesium</keyword>
<dbReference type="CDD" id="cd12828">
    <property type="entry name" value="TmCorA-like_1"/>
    <property type="match status" value="1"/>
</dbReference>
<dbReference type="InterPro" id="IPR004488">
    <property type="entry name" value="Mg/Co-transport_prot_CorA"/>
</dbReference>
<evidence type="ECO:0000256" key="2">
    <source>
        <dbReference type="ARBA" id="ARBA00009765"/>
    </source>
</evidence>
<evidence type="ECO:0000256" key="6">
    <source>
        <dbReference type="ARBA" id="ARBA00022989"/>
    </source>
</evidence>
<dbReference type="NCBIfam" id="TIGR00383">
    <property type="entry name" value="corA"/>
    <property type="match status" value="1"/>
</dbReference>
<dbReference type="Gene3D" id="1.20.58.340">
    <property type="entry name" value="Magnesium transport protein CorA, transmembrane region"/>
    <property type="match status" value="2"/>
</dbReference>
<dbReference type="GO" id="GO:0005886">
    <property type="term" value="C:plasma membrane"/>
    <property type="evidence" value="ECO:0007669"/>
    <property type="project" value="UniProtKB-SubCell"/>
</dbReference>
<evidence type="ECO:0000313" key="11">
    <source>
        <dbReference type="Proteomes" id="UP000192491"/>
    </source>
</evidence>
<accession>A0A1Y1QL28</accession>
<dbReference type="SUPFAM" id="SSF143865">
    <property type="entry name" value="CorA soluble domain-like"/>
    <property type="match status" value="1"/>
</dbReference>